<evidence type="ECO:0000313" key="2">
    <source>
        <dbReference type="Proteomes" id="UP001194468"/>
    </source>
</evidence>
<sequence length="198" mass="22099">MAFTRLTSPRVNGSPAILVIVPKETNAKARRDIYPDVVVTSGRSGVKRMRVEDVFEDEGAVMKITSNLFAFFLWDLDMLKCSEKDFKSDDVFMLFGRSKGNRREGKVPYETEIFDCVSEGLSLFLVPGHAKRSDEIFHVGEIVIITIDLTIADVEELSVRSWESKNGDIIDPFLGGTHAKGFPDFESGSGDLILETSR</sequence>
<gene>
    <name evidence="1" type="ORF">L210DRAFT_934214</name>
</gene>
<name>A0AAD4G992_BOLED</name>
<dbReference type="Proteomes" id="UP001194468">
    <property type="component" value="Unassembled WGS sequence"/>
</dbReference>
<dbReference type="EMBL" id="WHUW01000044">
    <property type="protein sequence ID" value="KAF8432020.1"/>
    <property type="molecule type" value="Genomic_DNA"/>
</dbReference>
<keyword evidence="2" id="KW-1185">Reference proteome</keyword>
<proteinExistence type="predicted"/>
<evidence type="ECO:0000313" key="1">
    <source>
        <dbReference type="EMBL" id="KAF8432020.1"/>
    </source>
</evidence>
<reference evidence="1" key="1">
    <citation type="submission" date="2019-10" db="EMBL/GenBank/DDBJ databases">
        <authorList>
            <consortium name="DOE Joint Genome Institute"/>
            <person name="Kuo A."/>
            <person name="Miyauchi S."/>
            <person name="Kiss E."/>
            <person name="Drula E."/>
            <person name="Kohler A."/>
            <person name="Sanchez-Garcia M."/>
            <person name="Andreopoulos B."/>
            <person name="Barry K.W."/>
            <person name="Bonito G."/>
            <person name="Buee M."/>
            <person name="Carver A."/>
            <person name="Chen C."/>
            <person name="Cichocki N."/>
            <person name="Clum A."/>
            <person name="Culley D."/>
            <person name="Crous P.W."/>
            <person name="Fauchery L."/>
            <person name="Girlanda M."/>
            <person name="Hayes R."/>
            <person name="Keri Z."/>
            <person name="LaButti K."/>
            <person name="Lipzen A."/>
            <person name="Lombard V."/>
            <person name="Magnuson J."/>
            <person name="Maillard F."/>
            <person name="Morin E."/>
            <person name="Murat C."/>
            <person name="Nolan M."/>
            <person name="Ohm R."/>
            <person name="Pangilinan J."/>
            <person name="Pereira M."/>
            <person name="Perotto S."/>
            <person name="Peter M."/>
            <person name="Riley R."/>
            <person name="Sitrit Y."/>
            <person name="Stielow B."/>
            <person name="Szollosi G."/>
            <person name="Zifcakova L."/>
            <person name="Stursova M."/>
            <person name="Spatafora J.W."/>
            <person name="Tedersoo L."/>
            <person name="Vaario L.-M."/>
            <person name="Yamada A."/>
            <person name="Yan M."/>
            <person name="Wang P."/>
            <person name="Xu J."/>
            <person name="Bruns T."/>
            <person name="Baldrian P."/>
            <person name="Vilgalys R."/>
            <person name="Henrissat B."/>
            <person name="Grigoriev I.V."/>
            <person name="Hibbett D."/>
            <person name="Nagy L.G."/>
            <person name="Martin F.M."/>
        </authorList>
    </citation>
    <scope>NUCLEOTIDE SEQUENCE</scope>
    <source>
        <strain evidence="1">BED1</strain>
    </source>
</reference>
<reference evidence="1" key="2">
    <citation type="journal article" date="2020" name="Nat. Commun.">
        <title>Large-scale genome sequencing of mycorrhizal fungi provides insights into the early evolution of symbiotic traits.</title>
        <authorList>
            <person name="Miyauchi S."/>
            <person name="Kiss E."/>
            <person name="Kuo A."/>
            <person name="Drula E."/>
            <person name="Kohler A."/>
            <person name="Sanchez-Garcia M."/>
            <person name="Morin E."/>
            <person name="Andreopoulos B."/>
            <person name="Barry K.W."/>
            <person name="Bonito G."/>
            <person name="Buee M."/>
            <person name="Carver A."/>
            <person name="Chen C."/>
            <person name="Cichocki N."/>
            <person name="Clum A."/>
            <person name="Culley D."/>
            <person name="Crous P.W."/>
            <person name="Fauchery L."/>
            <person name="Girlanda M."/>
            <person name="Hayes R.D."/>
            <person name="Keri Z."/>
            <person name="LaButti K."/>
            <person name="Lipzen A."/>
            <person name="Lombard V."/>
            <person name="Magnuson J."/>
            <person name="Maillard F."/>
            <person name="Murat C."/>
            <person name="Nolan M."/>
            <person name="Ohm R.A."/>
            <person name="Pangilinan J."/>
            <person name="Pereira M.F."/>
            <person name="Perotto S."/>
            <person name="Peter M."/>
            <person name="Pfister S."/>
            <person name="Riley R."/>
            <person name="Sitrit Y."/>
            <person name="Stielow J.B."/>
            <person name="Szollosi G."/>
            <person name="Zifcakova L."/>
            <person name="Stursova M."/>
            <person name="Spatafora J.W."/>
            <person name="Tedersoo L."/>
            <person name="Vaario L.M."/>
            <person name="Yamada A."/>
            <person name="Yan M."/>
            <person name="Wang P."/>
            <person name="Xu J."/>
            <person name="Bruns T."/>
            <person name="Baldrian P."/>
            <person name="Vilgalys R."/>
            <person name="Dunand C."/>
            <person name="Henrissat B."/>
            <person name="Grigoriev I.V."/>
            <person name="Hibbett D."/>
            <person name="Nagy L.G."/>
            <person name="Martin F.M."/>
        </authorList>
    </citation>
    <scope>NUCLEOTIDE SEQUENCE</scope>
    <source>
        <strain evidence="1">BED1</strain>
    </source>
</reference>
<protein>
    <submittedName>
        <fullName evidence="1">Uncharacterized protein</fullName>
    </submittedName>
</protein>
<dbReference type="AlphaFoldDB" id="A0AAD4G992"/>
<comment type="caution">
    <text evidence="1">The sequence shown here is derived from an EMBL/GenBank/DDBJ whole genome shotgun (WGS) entry which is preliminary data.</text>
</comment>
<organism evidence="1 2">
    <name type="scientific">Boletus edulis BED1</name>
    <dbReference type="NCBI Taxonomy" id="1328754"/>
    <lineage>
        <taxon>Eukaryota</taxon>
        <taxon>Fungi</taxon>
        <taxon>Dikarya</taxon>
        <taxon>Basidiomycota</taxon>
        <taxon>Agaricomycotina</taxon>
        <taxon>Agaricomycetes</taxon>
        <taxon>Agaricomycetidae</taxon>
        <taxon>Boletales</taxon>
        <taxon>Boletineae</taxon>
        <taxon>Boletaceae</taxon>
        <taxon>Boletoideae</taxon>
        <taxon>Boletus</taxon>
    </lineage>
</organism>
<accession>A0AAD4G992</accession>